<evidence type="ECO:0000313" key="3">
    <source>
        <dbReference type="WBParaSite" id="TCLT_0000002301-mRNA-1"/>
    </source>
</evidence>
<dbReference type="AlphaFoldDB" id="A0A0N5CJ35"/>
<dbReference type="EMBL" id="UYYF01000001">
    <property type="protein sequence ID" value="VDM94808.1"/>
    <property type="molecule type" value="Genomic_DNA"/>
</dbReference>
<dbReference type="OrthoDB" id="5865875at2759"/>
<evidence type="ECO:0000313" key="2">
    <source>
        <dbReference type="Proteomes" id="UP000276776"/>
    </source>
</evidence>
<sequence>MRSAGGRVSFRYIWTTKVLLRQINDNEAVILRVSPKFATVHGYVAFQWSLQMRGTVFVNDEGDKNSADQSDEEASQELDYVSLSLYFNDGPVPVISDLRTTLRILENKKCNIECNDDSYIISETMTVNVLRGKETELAATKRFNISNYIKENVGRVIRLSIVLNFCQEYFDASFYLKIHHSTSISSFLTTNYRARASSKVFKRRSRKSKSSDNLDESCNRKLSLKQEEDFEEIFNQIMNQERERREKAHSVADFSSWKGVKGGPALVVHYDAIKISYETVLFKKLLTACCNGCQRKAKLLEEESLEADLEETDEMNDESTFECNEQNQEGVHEVLANMFFTKVAMPEMDYVEDFADFLIDVELNKLCVLKRACENYLCNELRSKKDLITSLLLDLLFLTIVFNLPILKSMTLSELSNRPEELNEPHALLALEEYKSIDRRMKKLSGRNLIELIEEVKRFREQRLRTQLVHVE</sequence>
<keyword evidence="2" id="KW-1185">Reference proteome</keyword>
<dbReference type="WBParaSite" id="TCLT_0000002301-mRNA-1">
    <property type="protein sequence ID" value="TCLT_0000002301-mRNA-1"/>
    <property type="gene ID" value="TCLT_0000002301"/>
</dbReference>
<dbReference type="Proteomes" id="UP000276776">
    <property type="component" value="Unassembled WGS sequence"/>
</dbReference>
<protein>
    <submittedName>
        <fullName evidence="3">BTB domain-containing protein</fullName>
    </submittedName>
</protein>
<organism evidence="3">
    <name type="scientific">Thelazia callipaeda</name>
    <name type="common">Oriental eyeworm</name>
    <name type="synonym">Parasitic nematode</name>
    <dbReference type="NCBI Taxonomy" id="103827"/>
    <lineage>
        <taxon>Eukaryota</taxon>
        <taxon>Metazoa</taxon>
        <taxon>Ecdysozoa</taxon>
        <taxon>Nematoda</taxon>
        <taxon>Chromadorea</taxon>
        <taxon>Rhabditida</taxon>
        <taxon>Spirurina</taxon>
        <taxon>Spiruromorpha</taxon>
        <taxon>Thelazioidea</taxon>
        <taxon>Thelaziidae</taxon>
        <taxon>Thelazia</taxon>
    </lineage>
</organism>
<accession>A0A0N5CJ35</accession>
<reference evidence="3" key="1">
    <citation type="submission" date="2017-02" db="UniProtKB">
        <authorList>
            <consortium name="WormBaseParasite"/>
        </authorList>
    </citation>
    <scope>IDENTIFICATION</scope>
</reference>
<dbReference type="OMA" id="FRENQHE"/>
<evidence type="ECO:0000313" key="1">
    <source>
        <dbReference type="EMBL" id="VDM94808.1"/>
    </source>
</evidence>
<reference evidence="1 2" key="2">
    <citation type="submission" date="2018-11" db="EMBL/GenBank/DDBJ databases">
        <authorList>
            <consortium name="Pathogen Informatics"/>
        </authorList>
    </citation>
    <scope>NUCLEOTIDE SEQUENCE [LARGE SCALE GENOMIC DNA]</scope>
</reference>
<proteinExistence type="predicted"/>
<name>A0A0N5CJ35_THECL</name>
<gene>
    <name evidence="1" type="ORF">TCLT_LOCUS24</name>
</gene>